<evidence type="ECO:0000256" key="8">
    <source>
        <dbReference type="ARBA" id="ARBA00083752"/>
    </source>
</evidence>
<keyword evidence="5" id="KW-0496">Mitochondrion</keyword>
<dbReference type="PANTHER" id="PTHR13359">
    <property type="entry name" value="39S RIBOSOMAL PROTEIN L40, MITOCHONDRIAL"/>
    <property type="match status" value="1"/>
</dbReference>
<organism evidence="10 11">
    <name type="scientific">Papilio xuthus</name>
    <name type="common">Asian swallowtail butterfly</name>
    <dbReference type="NCBI Taxonomy" id="66420"/>
    <lineage>
        <taxon>Eukaryota</taxon>
        <taxon>Metazoa</taxon>
        <taxon>Ecdysozoa</taxon>
        <taxon>Arthropoda</taxon>
        <taxon>Hexapoda</taxon>
        <taxon>Insecta</taxon>
        <taxon>Pterygota</taxon>
        <taxon>Neoptera</taxon>
        <taxon>Endopterygota</taxon>
        <taxon>Lepidoptera</taxon>
        <taxon>Glossata</taxon>
        <taxon>Ditrysia</taxon>
        <taxon>Papilionoidea</taxon>
        <taxon>Papilionidae</taxon>
        <taxon>Papilioninae</taxon>
        <taxon>Papilio</taxon>
    </lineage>
</organism>
<keyword evidence="4 10" id="KW-0689">Ribosomal protein</keyword>
<evidence type="ECO:0000256" key="5">
    <source>
        <dbReference type="ARBA" id="ARBA00023128"/>
    </source>
</evidence>
<reference evidence="10 11" key="1">
    <citation type="journal article" date="2015" name="Nat. Commun.">
        <title>Outbred genome sequencing and CRISPR/Cas9 gene editing in butterflies.</title>
        <authorList>
            <person name="Li X."/>
            <person name="Fan D."/>
            <person name="Zhang W."/>
            <person name="Liu G."/>
            <person name="Zhang L."/>
            <person name="Zhao L."/>
            <person name="Fang X."/>
            <person name="Chen L."/>
            <person name="Dong Y."/>
            <person name="Chen Y."/>
            <person name="Ding Y."/>
            <person name="Zhao R."/>
            <person name="Feng M."/>
            <person name="Zhu Y."/>
            <person name="Feng Y."/>
            <person name="Jiang X."/>
            <person name="Zhu D."/>
            <person name="Xiang H."/>
            <person name="Feng X."/>
            <person name="Li S."/>
            <person name="Wang J."/>
            <person name="Zhang G."/>
            <person name="Kronforst M.R."/>
            <person name="Wang W."/>
        </authorList>
    </citation>
    <scope>NUCLEOTIDE SEQUENCE [LARGE SCALE GENOMIC DNA]</scope>
    <source>
        <strain evidence="10">Ya'a_city_454_Px</strain>
        <tissue evidence="10">Whole body</tissue>
    </source>
</reference>
<comment type="subcellular location">
    <subcellularLocation>
        <location evidence="1">Mitochondrion</location>
    </subcellularLocation>
</comment>
<dbReference type="STRING" id="66420.A0A194PGP8"/>
<keyword evidence="11" id="KW-1185">Reference proteome</keyword>
<evidence type="ECO:0000256" key="4">
    <source>
        <dbReference type="ARBA" id="ARBA00022980"/>
    </source>
</evidence>
<evidence type="ECO:0000256" key="7">
    <source>
        <dbReference type="ARBA" id="ARBA00035192"/>
    </source>
</evidence>
<dbReference type="PANTHER" id="PTHR13359:SF2">
    <property type="entry name" value="LARGE RIBOSOMAL SUBUNIT PROTEIN ML40"/>
    <property type="match status" value="1"/>
</dbReference>
<sequence length="234" mass="27068">MFSLSILKQFSRLSLSTPKAIAINRNIFTAPALQFKVTEQLCAEPLKKKKKMDPAIIKAREDRRRKKLEKQIRRLEKNARQLKPIEELEIPLNVVDEIGKRKRPEVKLSEQEVEARALLQKEWSRYKRAEYMANVAQIDRIMAAQKRALDMLYEESEDLYNEAVMPDLKLIPYSIKGPVATPPIKNYDSPDGEYIDPDLKLIPYSIKGPVATPPIKNYDSPDGEYIDVSKKWIN</sequence>
<keyword evidence="6" id="KW-0687">Ribonucleoprotein</keyword>
<gene>
    <name evidence="10" type="ORF">RR46_13434</name>
</gene>
<proteinExistence type="inferred from homology"/>
<dbReference type="Pfam" id="PF09812">
    <property type="entry name" value="MRP-L28"/>
    <property type="match status" value="2"/>
</dbReference>
<dbReference type="FunFam" id="6.10.250.3440:FF:000001">
    <property type="entry name" value="Mitochondrial ribosomal protein L40"/>
    <property type="match status" value="1"/>
</dbReference>
<dbReference type="Proteomes" id="UP000053268">
    <property type="component" value="Unassembled WGS sequence"/>
</dbReference>
<comment type="similarity">
    <text evidence="2">Belongs to the mitochondrion-specific ribosomal protein mL40 family.</text>
</comment>
<evidence type="ECO:0000313" key="10">
    <source>
        <dbReference type="EMBL" id="KPI92213.1"/>
    </source>
</evidence>
<dbReference type="InterPro" id="IPR039145">
    <property type="entry name" value="Ribosomal_mL40_metazoa/plant"/>
</dbReference>
<name>A0A194PGP8_PAPXU</name>
<feature type="coiled-coil region" evidence="9">
    <location>
        <begin position="58"/>
        <end position="85"/>
    </location>
</feature>
<protein>
    <recommendedName>
        <fullName evidence="7">Large ribosomal subunit protein mL40</fullName>
    </recommendedName>
    <alternativeName>
        <fullName evidence="8">39S ribosomal protein L40, mitochondrial</fullName>
    </alternativeName>
</protein>
<dbReference type="InterPro" id="IPR019192">
    <property type="entry name" value="Ribosomal_mL40"/>
</dbReference>
<evidence type="ECO:0000256" key="3">
    <source>
        <dbReference type="ARBA" id="ARBA00022946"/>
    </source>
</evidence>
<dbReference type="GO" id="GO:0005762">
    <property type="term" value="C:mitochondrial large ribosomal subunit"/>
    <property type="evidence" value="ECO:0007669"/>
    <property type="project" value="InterPro"/>
</dbReference>
<evidence type="ECO:0000256" key="1">
    <source>
        <dbReference type="ARBA" id="ARBA00004173"/>
    </source>
</evidence>
<dbReference type="EMBL" id="KQ459604">
    <property type="protein sequence ID" value="KPI92213.1"/>
    <property type="molecule type" value="Genomic_DNA"/>
</dbReference>
<evidence type="ECO:0000313" key="11">
    <source>
        <dbReference type="Proteomes" id="UP000053268"/>
    </source>
</evidence>
<evidence type="ECO:0000256" key="9">
    <source>
        <dbReference type="SAM" id="Coils"/>
    </source>
</evidence>
<keyword evidence="3" id="KW-0809">Transit peptide</keyword>
<evidence type="ECO:0000256" key="6">
    <source>
        <dbReference type="ARBA" id="ARBA00023274"/>
    </source>
</evidence>
<accession>A0A194PGP8</accession>
<dbReference type="Gene3D" id="6.10.250.3440">
    <property type="match status" value="1"/>
</dbReference>
<dbReference type="AlphaFoldDB" id="A0A194PGP8"/>
<evidence type="ECO:0000256" key="2">
    <source>
        <dbReference type="ARBA" id="ARBA00009360"/>
    </source>
</evidence>
<keyword evidence="9" id="KW-0175">Coiled coil</keyword>